<accession>A0AAE0L7R4</accession>
<dbReference type="SMART" id="SM00710">
    <property type="entry name" value="PbH1"/>
    <property type="match status" value="7"/>
</dbReference>
<dbReference type="InterPro" id="IPR039448">
    <property type="entry name" value="Beta_helix"/>
</dbReference>
<dbReference type="EMBL" id="LGRX02007439">
    <property type="protein sequence ID" value="KAK3275012.1"/>
    <property type="molecule type" value="Genomic_DNA"/>
</dbReference>
<evidence type="ECO:0000256" key="1">
    <source>
        <dbReference type="ARBA" id="ARBA00004196"/>
    </source>
</evidence>
<evidence type="ECO:0000256" key="2">
    <source>
        <dbReference type="ARBA" id="ARBA00004442"/>
    </source>
</evidence>
<keyword evidence="9" id="KW-0812">Transmembrane</keyword>
<proteinExistence type="predicted"/>
<evidence type="ECO:0000256" key="8">
    <source>
        <dbReference type="SAM" id="MobiDB-lite"/>
    </source>
</evidence>
<comment type="subcellular location">
    <subcellularLocation>
        <location evidence="1">Cell envelope</location>
    </subcellularLocation>
    <subcellularLocation>
        <location evidence="2">Cell outer membrane</location>
    </subcellularLocation>
    <subcellularLocation>
        <location evidence="3">Secreted</location>
    </subcellularLocation>
</comment>
<feature type="transmembrane region" description="Helical" evidence="9">
    <location>
        <begin position="719"/>
        <end position="743"/>
    </location>
</feature>
<dbReference type="PANTHER" id="PTHR11319:SF35">
    <property type="entry name" value="OUTER MEMBRANE PROTEIN PMPC-RELATED"/>
    <property type="match status" value="1"/>
</dbReference>
<evidence type="ECO:0000256" key="6">
    <source>
        <dbReference type="ARBA" id="ARBA00023136"/>
    </source>
</evidence>
<keyword evidence="12" id="KW-1185">Reference proteome</keyword>
<evidence type="ECO:0000256" key="5">
    <source>
        <dbReference type="ARBA" id="ARBA00022729"/>
    </source>
</evidence>
<feature type="transmembrane region" description="Helical" evidence="9">
    <location>
        <begin position="1307"/>
        <end position="1328"/>
    </location>
</feature>
<evidence type="ECO:0000256" key="7">
    <source>
        <dbReference type="ARBA" id="ARBA00023237"/>
    </source>
</evidence>
<feature type="domain" description="Right handed beta helix" evidence="10">
    <location>
        <begin position="246"/>
        <end position="402"/>
    </location>
</feature>
<organism evidence="11 12">
    <name type="scientific">Cymbomonas tetramitiformis</name>
    <dbReference type="NCBI Taxonomy" id="36881"/>
    <lineage>
        <taxon>Eukaryota</taxon>
        <taxon>Viridiplantae</taxon>
        <taxon>Chlorophyta</taxon>
        <taxon>Pyramimonadophyceae</taxon>
        <taxon>Pyramimonadales</taxon>
        <taxon>Pyramimonadaceae</taxon>
        <taxon>Cymbomonas</taxon>
    </lineage>
</organism>
<evidence type="ECO:0000313" key="11">
    <source>
        <dbReference type="EMBL" id="KAK3275012.1"/>
    </source>
</evidence>
<dbReference type="Proteomes" id="UP001190700">
    <property type="component" value="Unassembled WGS sequence"/>
</dbReference>
<name>A0AAE0L7R4_9CHLO</name>
<protein>
    <recommendedName>
        <fullName evidence="10">Right handed beta helix domain-containing protein</fullName>
    </recommendedName>
</protein>
<keyword evidence="7" id="KW-0998">Cell outer membrane</keyword>
<dbReference type="SUPFAM" id="SSF51126">
    <property type="entry name" value="Pectin lyase-like"/>
    <property type="match status" value="2"/>
</dbReference>
<feature type="transmembrane region" description="Helical" evidence="9">
    <location>
        <begin position="849"/>
        <end position="871"/>
    </location>
</feature>
<dbReference type="InterPro" id="IPR011050">
    <property type="entry name" value="Pectin_lyase_fold/virulence"/>
</dbReference>
<dbReference type="InterPro" id="IPR006626">
    <property type="entry name" value="PbH1"/>
</dbReference>
<dbReference type="NCBIfam" id="TIGR01376">
    <property type="entry name" value="POMP_repeat"/>
    <property type="match status" value="1"/>
</dbReference>
<evidence type="ECO:0000259" key="10">
    <source>
        <dbReference type="Pfam" id="PF13229"/>
    </source>
</evidence>
<dbReference type="PANTHER" id="PTHR11319">
    <property type="entry name" value="G PROTEIN-COUPLED RECEPTOR-RELATED"/>
    <property type="match status" value="1"/>
</dbReference>
<comment type="caution">
    <text evidence="11">The sequence shown here is derived from an EMBL/GenBank/DDBJ whole genome shotgun (WGS) entry which is preliminary data.</text>
</comment>
<reference evidence="11 12" key="1">
    <citation type="journal article" date="2015" name="Genome Biol. Evol.">
        <title>Comparative Genomics of a Bacterivorous Green Alga Reveals Evolutionary Causalities and Consequences of Phago-Mixotrophic Mode of Nutrition.</title>
        <authorList>
            <person name="Burns J.A."/>
            <person name="Paasch A."/>
            <person name="Narechania A."/>
            <person name="Kim E."/>
        </authorList>
    </citation>
    <scope>NUCLEOTIDE SEQUENCE [LARGE SCALE GENOMIC DNA]</scope>
    <source>
        <strain evidence="11 12">PLY_AMNH</strain>
    </source>
</reference>
<dbReference type="InterPro" id="IPR003368">
    <property type="entry name" value="POMP_repeat"/>
</dbReference>
<keyword evidence="4" id="KW-0964">Secreted</keyword>
<sequence>MGARRGMRRAQSMGGAVLVQTTSMATFSDTVFAGNSVFTNGGAIFCSLSDSVVEFYGQSELHSNAAEQGAAIYIAPECSVSVHSGARIHHNVAAKEGGGIYLQSNSGGVVNISKLVAEDIDVDSNEALQFGGGGISCGERSQIALSDVRLSSNTASSGGGLYASGCEVLLERSSLRANEAATGEGSAALLREYADVRVTDSEVTNHGLAEGEKSTVIIDVQRSNLQVTGNLQISGNRVEGELMRVWLNSSVSISTSIFEENECLSSVSITDSLLNLSDTNFISNIGSSVLCDENADVHLSHCTFTNNNALSTLDELGAGVRSSLGSNLQVDNCLFEGNQAVQGSAMYIRGNLVAAGCTFRHNQATDRGTLSAELSVNQSVVLDNCSFVGNAAHDGAGVYLTTAPAGSALPDAASLTNLLFEQNNATGGGSIGFWDTWDLHSPNPSPPPECVQCTILNNTASYDSSSGWATTVTEIRAESDYGEVPGGKQLFDDNAIRVTLVDLFGQVVTTANGVMAMTTACSTRGLDDALVQEGAAQFEGLEFQESPLTTCSMNISAYEYTDVPTVISVISIRECYEGEFYNEGGTECIMCDAGELAFGTSITSCLDCNAYNGITCYGGSAYTILDGYWLPPVASTCDNAECLVEKLYACAVSEACATNDTVKRSGDGAEGVATLELCALDKGYTSGVVCGGSEQVVCAQDYYSSVEGIECMKCPSAGAVLFGFLTFGGLIILLLLAVMLLFVRSSANADVDSFLQSAQDMMDANDTMSDMQEIMSAGRIFSALLGYMQVIGQLGTIYDKASLPFEMSEFTSKLFVFNLNINVILNTRCLMHHFVAHSDEQATSTFWAAFYQALLTPWAVVLFFFLMYGVYRRHLYRNNCPEVAKRRSDSAYYRVCAATFFFLTLMHASVSTSVMHLFNCQKFYYEEESTQEWVQQDTSIECYTKSWWGAVAMAVSTIVIYLIGYPVGIFLYMWWARRYLKCRISIADFKSNRSWLENISILPRELDVDRKRVFLSFKRVLHGGDTDVVDIYILRSVVVPLDRTEKARVEEGTEGVAPDQADNKQLGEGTEGVAPDQADNKQLGEGTEGVATDQADETQLKEVVICSKVDRDLDSEGSESPQYAAHSPQSPSGRPVWRFENTEYEEEAVGDEEERLEMALTKIANTSRRVYGHNECCVRLYEKKDVGDAGLESWVPVTWTDSEDVRKVLGGAFLAPFEDYFYFWQCYEILRRMLQTGVVLLFELYTGIRTALSYALLISMIAVAIHLRFRPFVDDRDDSLMGAILVNQALVQFMIMYAYLTSSPNSSLGYLMVGCQIAVVSYAAYLLIPATRALFHATKESPVMKKAITKVKVLRQRLSRKEQSAVPVEKDTDTAREMQHSSFAVI</sequence>
<keyword evidence="5" id="KW-0732">Signal</keyword>
<feature type="transmembrane region" description="Helical" evidence="9">
    <location>
        <begin position="1251"/>
        <end position="1269"/>
    </location>
</feature>
<evidence type="ECO:0000256" key="4">
    <source>
        <dbReference type="ARBA" id="ARBA00022525"/>
    </source>
</evidence>
<feature type="transmembrane region" description="Helical" evidence="9">
    <location>
        <begin position="947"/>
        <end position="975"/>
    </location>
</feature>
<feature type="transmembrane region" description="Helical" evidence="9">
    <location>
        <begin position="1281"/>
        <end position="1300"/>
    </location>
</feature>
<feature type="transmembrane region" description="Helical" evidence="9">
    <location>
        <begin position="780"/>
        <end position="798"/>
    </location>
</feature>
<feature type="region of interest" description="Disordered" evidence="8">
    <location>
        <begin position="1048"/>
        <end position="1096"/>
    </location>
</feature>
<evidence type="ECO:0000256" key="9">
    <source>
        <dbReference type="SAM" id="Phobius"/>
    </source>
</evidence>
<evidence type="ECO:0000256" key="3">
    <source>
        <dbReference type="ARBA" id="ARBA00004613"/>
    </source>
</evidence>
<keyword evidence="9" id="KW-1133">Transmembrane helix</keyword>
<evidence type="ECO:0000313" key="12">
    <source>
        <dbReference type="Proteomes" id="UP001190700"/>
    </source>
</evidence>
<dbReference type="GO" id="GO:0005576">
    <property type="term" value="C:extracellular region"/>
    <property type="evidence" value="ECO:0007669"/>
    <property type="project" value="UniProtKB-SubCell"/>
</dbReference>
<keyword evidence="6 9" id="KW-0472">Membrane</keyword>
<dbReference type="Gene3D" id="2.160.20.10">
    <property type="entry name" value="Single-stranded right-handed beta-helix, Pectin lyase-like"/>
    <property type="match status" value="1"/>
</dbReference>
<gene>
    <name evidence="11" type="ORF">CYMTET_16840</name>
</gene>
<feature type="region of interest" description="Disordered" evidence="8">
    <location>
        <begin position="1112"/>
        <end position="1136"/>
    </location>
</feature>
<dbReference type="InterPro" id="IPR012334">
    <property type="entry name" value="Pectin_lyas_fold"/>
</dbReference>
<feature type="transmembrane region" description="Helical" evidence="9">
    <location>
        <begin position="891"/>
        <end position="910"/>
    </location>
</feature>
<dbReference type="Pfam" id="PF13229">
    <property type="entry name" value="Beta_helix"/>
    <property type="match status" value="1"/>
</dbReference>